<keyword evidence="2" id="KW-1185">Reference proteome</keyword>
<name>A0A0F7TQD1_PENBI</name>
<dbReference type="Proteomes" id="UP000042958">
    <property type="component" value="Unassembled WGS sequence"/>
</dbReference>
<dbReference type="EMBL" id="CDHK01000005">
    <property type="protein sequence ID" value="CEJ57197.1"/>
    <property type="molecule type" value="Genomic_DNA"/>
</dbReference>
<organism evidence="1 2">
    <name type="scientific">Penicillium brasilianum</name>
    <dbReference type="NCBI Taxonomy" id="104259"/>
    <lineage>
        <taxon>Eukaryota</taxon>
        <taxon>Fungi</taxon>
        <taxon>Dikarya</taxon>
        <taxon>Ascomycota</taxon>
        <taxon>Pezizomycotina</taxon>
        <taxon>Eurotiomycetes</taxon>
        <taxon>Eurotiomycetidae</taxon>
        <taxon>Eurotiales</taxon>
        <taxon>Aspergillaceae</taxon>
        <taxon>Penicillium</taxon>
    </lineage>
</organism>
<evidence type="ECO:0000313" key="2">
    <source>
        <dbReference type="Proteomes" id="UP000042958"/>
    </source>
</evidence>
<reference evidence="2" key="1">
    <citation type="journal article" date="2015" name="Genome Announc.">
        <title>Draft genome sequence of the fungus Penicillium brasilianum MG11.</title>
        <authorList>
            <person name="Horn F."/>
            <person name="Linde J."/>
            <person name="Mattern D.J."/>
            <person name="Walther G."/>
            <person name="Guthke R."/>
            <person name="Brakhage A.A."/>
            <person name="Valiante V."/>
        </authorList>
    </citation>
    <scope>NUCLEOTIDE SEQUENCE [LARGE SCALE GENOMIC DNA]</scope>
    <source>
        <strain evidence="2">MG11</strain>
    </source>
</reference>
<accession>A0A0F7TQD1</accession>
<proteinExistence type="predicted"/>
<dbReference type="AlphaFoldDB" id="A0A0F7TQD1"/>
<gene>
    <name evidence="1" type="ORF">PMG11_05899</name>
</gene>
<evidence type="ECO:0000313" key="1">
    <source>
        <dbReference type="EMBL" id="CEJ57197.1"/>
    </source>
</evidence>
<sequence>MSLAESGTSKDTTLWTRGWVRNELPNYSVPGRPNVSCSSIDNEKTKENVHHNPNSILLTASLTLRTARSTKLLGLDISPPLFSHEFRQYFLLLLYFFSPSFVILHHHISAHYFRNPSPPFPPDYIYPKRPNFKVSGPLAALYNTQGTLPSSAPKSEQALWEMIIYIRSLKHIESSVGISRTLF</sequence>
<protein>
    <submittedName>
        <fullName evidence="1">Uncharacterized protein</fullName>
    </submittedName>
</protein>